<evidence type="ECO:0000256" key="4">
    <source>
        <dbReference type="ARBA" id="ARBA00022692"/>
    </source>
</evidence>
<dbReference type="PROSITE" id="PS52016">
    <property type="entry name" value="TONB_DEPENDENT_REC_3"/>
    <property type="match status" value="1"/>
</dbReference>
<keyword evidence="3 10" id="KW-1134">Transmembrane beta strand</keyword>
<dbReference type="InterPro" id="IPR037066">
    <property type="entry name" value="Plug_dom_sf"/>
</dbReference>
<name>A0A420E3X8_9FLAO</name>
<dbReference type="SUPFAM" id="SSF56935">
    <property type="entry name" value="Porins"/>
    <property type="match status" value="1"/>
</dbReference>
<evidence type="ECO:0000256" key="5">
    <source>
        <dbReference type="ARBA" id="ARBA00022729"/>
    </source>
</evidence>
<dbReference type="InterPro" id="IPR039426">
    <property type="entry name" value="TonB-dep_rcpt-like"/>
</dbReference>
<dbReference type="Pfam" id="PF00593">
    <property type="entry name" value="TonB_dep_Rec_b-barrel"/>
    <property type="match status" value="1"/>
</dbReference>
<dbReference type="EMBL" id="RAQM01000006">
    <property type="protein sequence ID" value="RKF04871.1"/>
    <property type="molecule type" value="Genomic_DNA"/>
</dbReference>
<keyword evidence="5" id="KW-0732">Signal</keyword>
<dbReference type="AlphaFoldDB" id="A0A420E3X8"/>
<proteinExistence type="inferred from homology"/>
<dbReference type="InterPro" id="IPR000531">
    <property type="entry name" value="Beta-barrel_TonB"/>
</dbReference>
<organism evidence="14 15">
    <name type="scientific">Tenacibaculum lutimaris</name>
    <dbReference type="NCBI Taxonomy" id="285258"/>
    <lineage>
        <taxon>Bacteria</taxon>
        <taxon>Pseudomonadati</taxon>
        <taxon>Bacteroidota</taxon>
        <taxon>Flavobacteriia</taxon>
        <taxon>Flavobacteriales</taxon>
        <taxon>Flavobacteriaceae</taxon>
        <taxon>Tenacibaculum</taxon>
    </lineage>
</organism>
<evidence type="ECO:0000256" key="6">
    <source>
        <dbReference type="ARBA" id="ARBA00023077"/>
    </source>
</evidence>
<dbReference type="InterPro" id="IPR036942">
    <property type="entry name" value="Beta-barrel_TonB_sf"/>
</dbReference>
<dbReference type="PANTHER" id="PTHR30069:SF29">
    <property type="entry name" value="HEMOGLOBIN AND HEMOGLOBIN-HAPTOGLOBIN-BINDING PROTEIN 1-RELATED"/>
    <property type="match status" value="1"/>
</dbReference>
<gene>
    <name evidence="14" type="ORF">C8N26_0265</name>
</gene>
<dbReference type="RefSeq" id="WP_120185703.1">
    <property type="nucleotide sequence ID" value="NZ_RAQM01000006.1"/>
</dbReference>
<dbReference type="Gene3D" id="2.40.170.20">
    <property type="entry name" value="TonB-dependent receptor, beta-barrel domain"/>
    <property type="match status" value="1"/>
</dbReference>
<keyword evidence="15" id="KW-1185">Reference proteome</keyword>
<dbReference type="InterPro" id="IPR008969">
    <property type="entry name" value="CarboxyPept-like_regulatory"/>
</dbReference>
<dbReference type="PANTHER" id="PTHR30069">
    <property type="entry name" value="TONB-DEPENDENT OUTER MEMBRANE RECEPTOR"/>
    <property type="match status" value="1"/>
</dbReference>
<keyword evidence="7 10" id="KW-0472">Membrane</keyword>
<dbReference type="Gene3D" id="2.170.130.10">
    <property type="entry name" value="TonB-dependent receptor, plug domain"/>
    <property type="match status" value="1"/>
</dbReference>
<evidence type="ECO:0000256" key="10">
    <source>
        <dbReference type="PROSITE-ProRule" id="PRU01360"/>
    </source>
</evidence>
<dbReference type="Pfam" id="PF13715">
    <property type="entry name" value="CarbopepD_reg_2"/>
    <property type="match status" value="1"/>
</dbReference>
<keyword evidence="4 10" id="KW-0812">Transmembrane</keyword>
<evidence type="ECO:0000259" key="13">
    <source>
        <dbReference type="Pfam" id="PF07715"/>
    </source>
</evidence>
<sequence length="914" mass="102000">MFKNLLSIFLVVCAISVYGQTTIKGKVYDEYLEPFSNAVIISKDTRATSDFDGNFSITVKETFPISLQVSAFGYKTELVEVLSAGQEVNVILKENIALDEVVISASRSPERVIESPVTIERMGINDIRKNTSVTYYDGMANLKGIDLRETGYGFKSINTRGFSSFENTRFVQLVDGMDTAVPALTFSMGNLAGTSDLDVESVEVLPGAASALYGANAFNGIMLLKSKSPFKYSGISTYFKSGYSSQEAGGNNPFYDFGMRMAYKFNDKFAGKVNFTYFSAEEWHANNTGNSTEIGGVEIDGDRSLPGYDGINVYGDEVFATLKQIATEASKTNPLITQDLINSLPDEKISRTGYDEASLVDYNSNGLKFDASLHYRPWANENLEIIWNSRFARGKNIYQGANRYVQDGFSFEQHRLEFLGKNFFLRGYYTANDSGDYFDSRFKAININRVWKEDKNWFGDYLNAYLNQGRNHSKARDFANSGRFMPGSAEFNEAAADVVSKSVAEGGAKLSDQTSYYHADGNYNFRDIIKFGEIQVGGSYRKMNLNSQGSVFTDGDSKISFDEFGIYTQLQKKFFDERLKFTGSVRYDKSTNFKGNYSPRVSLNYSLGENKDHVIRASYQTGFRNPTLQEQYFGLPIGTGHLIGGVADNLDRYVVNIEGGKTLTGVDAFQNSFSKAELDRGNYKKSQLSTIEPEKVISYELGYRSIINLNSDKILELDINGYYNNYESFTAIKDVIVPHYGGFDADGTPNAEALLALQNNDVTSFSVNTNSNADVTSYGIGIGMLTKIFKGFELGASYNYAKFDFDEASDPDFEPAFNTPEHKVKVQFGHPNLFKNFGFNINARWQDEYYWQSSFLQGLVDSRTVLDAQVNYTVPAIKSRFKIGGTNLTGKEYFIAPGAGSIGSLYYISWTIND</sequence>
<dbReference type="InterPro" id="IPR012910">
    <property type="entry name" value="Plug_dom"/>
</dbReference>
<dbReference type="GO" id="GO:0015344">
    <property type="term" value="F:siderophore uptake transmembrane transporter activity"/>
    <property type="evidence" value="ECO:0007669"/>
    <property type="project" value="TreeGrafter"/>
</dbReference>
<evidence type="ECO:0000256" key="3">
    <source>
        <dbReference type="ARBA" id="ARBA00022452"/>
    </source>
</evidence>
<reference evidence="14 15" key="1">
    <citation type="submission" date="2018-09" db="EMBL/GenBank/DDBJ databases">
        <title>Genomic Encyclopedia of Archaeal and Bacterial Type Strains, Phase II (KMG-II): from individual species to whole genera.</title>
        <authorList>
            <person name="Goeker M."/>
        </authorList>
    </citation>
    <scope>NUCLEOTIDE SEQUENCE [LARGE SCALE GENOMIC DNA]</scope>
    <source>
        <strain evidence="14 15">DSM 16505</strain>
    </source>
</reference>
<feature type="domain" description="TonB-dependent receptor-like beta-barrel" evidence="12">
    <location>
        <begin position="390"/>
        <end position="888"/>
    </location>
</feature>
<dbReference type="GO" id="GO:0044718">
    <property type="term" value="P:siderophore transmembrane transport"/>
    <property type="evidence" value="ECO:0007669"/>
    <property type="project" value="TreeGrafter"/>
</dbReference>
<accession>A0A420E3X8</accession>
<feature type="domain" description="TonB-dependent receptor plug" evidence="13">
    <location>
        <begin position="113"/>
        <end position="221"/>
    </location>
</feature>
<evidence type="ECO:0000259" key="12">
    <source>
        <dbReference type="Pfam" id="PF00593"/>
    </source>
</evidence>
<keyword evidence="6 11" id="KW-0798">TonB box</keyword>
<evidence type="ECO:0000256" key="1">
    <source>
        <dbReference type="ARBA" id="ARBA00004571"/>
    </source>
</evidence>
<dbReference type="SUPFAM" id="SSF49464">
    <property type="entry name" value="Carboxypeptidase regulatory domain-like"/>
    <property type="match status" value="1"/>
</dbReference>
<comment type="similarity">
    <text evidence="10 11">Belongs to the TonB-dependent receptor family.</text>
</comment>
<protein>
    <submittedName>
        <fullName evidence="14">Outer membrane receptor protein involved in Fe transport</fullName>
    </submittedName>
</protein>
<dbReference type="GO" id="GO:0009279">
    <property type="term" value="C:cell outer membrane"/>
    <property type="evidence" value="ECO:0007669"/>
    <property type="project" value="UniProtKB-SubCell"/>
</dbReference>
<keyword evidence="8 14" id="KW-0675">Receptor</keyword>
<keyword evidence="2 10" id="KW-0813">Transport</keyword>
<evidence type="ECO:0000313" key="14">
    <source>
        <dbReference type="EMBL" id="RKF04871.1"/>
    </source>
</evidence>
<evidence type="ECO:0000256" key="2">
    <source>
        <dbReference type="ARBA" id="ARBA00022448"/>
    </source>
</evidence>
<keyword evidence="9 10" id="KW-0998">Cell outer membrane</keyword>
<evidence type="ECO:0000313" key="15">
    <source>
        <dbReference type="Proteomes" id="UP000285780"/>
    </source>
</evidence>
<evidence type="ECO:0000256" key="7">
    <source>
        <dbReference type="ARBA" id="ARBA00023136"/>
    </source>
</evidence>
<dbReference type="Pfam" id="PF07715">
    <property type="entry name" value="Plug"/>
    <property type="match status" value="1"/>
</dbReference>
<evidence type="ECO:0000256" key="8">
    <source>
        <dbReference type="ARBA" id="ARBA00023170"/>
    </source>
</evidence>
<evidence type="ECO:0000256" key="11">
    <source>
        <dbReference type="RuleBase" id="RU003357"/>
    </source>
</evidence>
<dbReference type="Proteomes" id="UP000285780">
    <property type="component" value="Unassembled WGS sequence"/>
</dbReference>
<evidence type="ECO:0000256" key="9">
    <source>
        <dbReference type="ARBA" id="ARBA00023237"/>
    </source>
</evidence>
<comment type="subcellular location">
    <subcellularLocation>
        <location evidence="1 10">Cell outer membrane</location>
        <topology evidence="1 10">Multi-pass membrane protein</topology>
    </subcellularLocation>
</comment>
<comment type="caution">
    <text evidence="14">The sequence shown here is derived from an EMBL/GenBank/DDBJ whole genome shotgun (WGS) entry which is preliminary data.</text>
</comment>